<organism evidence="1 2">
    <name type="scientific">Vibrio mediterranei</name>
    <dbReference type="NCBI Taxonomy" id="689"/>
    <lineage>
        <taxon>Bacteria</taxon>
        <taxon>Pseudomonadati</taxon>
        <taxon>Pseudomonadota</taxon>
        <taxon>Gammaproteobacteria</taxon>
        <taxon>Vibrionales</taxon>
        <taxon>Vibrionaceae</taxon>
        <taxon>Vibrio</taxon>
    </lineage>
</organism>
<sequence length="188" mass="21836">MRKLNVIYGYCDETKQERLLEQLLHSPYLIELNIITCRHSHTIFAALAFNPVKAPQGVHFVVPKIPKRKHYRPSQKTLEGLKSFARCSRKHYEKNALGISLTEEEIRSNVQACRIHRKEKNSVLTEKNWKRHIYKKAAIQAALEDIEHQATATTNREYFYLKSGQSPTPFSVAPVHPKALSRRKTPHR</sequence>
<keyword evidence="2" id="KW-1185">Reference proteome</keyword>
<gene>
    <name evidence="1" type="ORF">COR51_16290</name>
</gene>
<reference evidence="1 2" key="2">
    <citation type="submission" date="2018-03" db="EMBL/GenBank/DDBJ databases">
        <title>Genetic Diversity and Phenotypic Plasticity of AHL Mediated Quorum Sensing in Environmental Strains of Vibrio mediterranei.</title>
        <authorList>
            <person name="Lantoine F."/>
            <person name="Vouve F."/>
        </authorList>
    </citation>
    <scope>NUCLEOTIDE SEQUENCE [LARGE SCALE GENOMIC DNA]</scope>
    <source>
        <strain evidence="1 2">17LN0615E</strain>
    </source>
</reference>
<evidence type="ECO:0000313" key="2">
    <source>
        <dbReference type="Proteomes" id="UP000238163"/>
    </source>
</evidence>
<accession>A0ABX5D9Z3</accession>
<proteinExistence type="predicted"/>
<evidence type="ECO:0000313" key="1">
    <source>
        <dbReference type="EMBL" id="PRQ66494.1"/>
    </source>
</evidence>
<protein>
    <submittedName>
        <fullName evidence="1">Uncharacterized protein</fullName>
    </submittedName>
</protein>
<reference evidence="1 2" key="1">
    <citation type="submission" date="2017-09" db="EMBL/GenBank/DDBJ databases">
        <authorList>
            <person name="Girard L."/>
            <person name="Lami R."/>
            <person name="Suzuki M."/>
            <person name="Baudart J."/>
        </authorList>
    </citation>
    <scope>NUCLEOTIDE SEQUENCE [LARGE SCALE GENOMIC DNA]</scope>
    <source>
        <strain evidence="1 2">17LN0615E</strain>
    </source>
</reference>
<dbReference type="Proteomes" id="UP000238163">
    <property type="component" value="Unassembled WGS sequence"/>
</dbReference>
<name>A0ABX5D9Z3_9VIBR</name>
<comment type="caution">
    <text evidence="1">The sequence shown here is derived from an EMBL/GenBank/DDBJ whole genome shotgun (WGS) entry which is preliminary data.</text>
</comment>
<dbReference type="RefSeq" id="WP_096444121.1">
    <property type="nucleotide sequence ID" value="NZ_NWTN01000011.1"/>
</dbReference>
<dbReference type="EMBL" id="NWTN01000011">
    <property type="protein sequence ID" value="PRQ66494.1"/>
    <property type="molecule type" value="Genomic_DNA"/>
</dbReference>